<evidence type="ECO:0000256" key="1">
    <source>
        <dbReference type="ARBA" id="ARBA00008682"/>
    </source>
</evidence>
<evidence type="ECO:0000256" key="4">
    <source>
        <dbReference type="ARBA" id="ARBA00023180"/>
    </source>
</evidence>
<dbReference type="InterPro" id="IPR001579">
    <property type="entry name" value="Glyco_hydro_18_chit_AS"/>
</dbReference>
<dbReference type="SUPFAM" id="SSF51445">
    <property type="entry name" value="(Trans)glycosidases"/>
    <property type="match status" value="1"/>
</dbReference>
<organism evidence="9 10">
    <name type="scientific">Salvia divinorum</name>
    <name type="common">Maria pastora</name>
    <name type="synonym">Diviner's sage</name>
    <dbReference type="NCBI Taxonomy" id="28513"/>
    <lineage>
        <taxon>Eukaryota</taxon>
        <taxon>Viridiplantae</taxon>
        <taxon>Streptophyta</taxon>
        <taxon>Embryophyta</taxon>
        <taxon>Tracheophyta</taxon>
        <taxon>Spermatophyta</taxon>
        <taxon>Magnoliopsida</taxon>
        <taxon>eudicotyledons</taxon>
        <taxon>Gunneridae</taxon>
        <taxon>Pentapetalae</taxon>
        <taxon>asterids</taxon>
        <taxon>lamiids</taxon>
        <taxon>Lamiales</taxon>
        <taxon>Lamiaceae</taxon>
        <taxon>Nepetoideae</taxon>
        <taxon>Mentheae</taxon>
        <taxon>Salviinae</taxon>
        <taxon>Salvia</taxon>
        <taxon>Salvia subgen. Calosphace</taxon>
    </lineage>
</organism>
<keyword evidence="3 6" id="KW-0378">Hydrolase</keyword>
<dbReference type="FunFam" id="3.10.50.10:FF:000003">
    <property type="entry name" value="Class V chitinase CHIT5b"/>
    <property type="match status" value="1"/>
</dbReference>
<dbReference type="InterPro" id="IPR017853">
    <property type="entry name" value="GH"/>
</dbReference>
<sequence length="376" mass="41067">MAAAQKSSAVACMCAALLMSLSVSAPSCIPIKGVYYPSWSNVDPSSIQTNLYTHIYYAFLTPHIATFQFQIDQTQAPLLLNFTSTLHATNPALITLFSVGGAAEGTSLFSRLASTSSSRAAFIHSTIQVARKFGFDGVDLDWEFPQNPTEMENFGYLLDEWRAQVQKEAAATGQPPLLLTAAVYYSADTFLTGVPRAYPAASVSRNLDLINVMNYDYHGAWNKSITGAQAALFDPNSNLSTSYGLRSWIRVGVPRSKLIMGLPLYGRTWQLKDRRVHGVGVAAVDVGPGWNGTGVLTYAEVVEFNKANKAKVVYDMATVSVYSVAGDYWVGYDDKRTVAAKIAYATTLGVRGYFFWAINGDYKSTISKTASKLWHL</sequence>
<accession>A0ABD1I6M8</accession>
<dbReference type="Pfam" id="PF00704">
    <property type="entry name" value="Glyco_hydro_18"/>
    <property type="match status" value="1"/>
</dbReference>
<reference evidence="9 10" key="1">
    <citation type="submission" date="2024-06" db="EMBL/GenBank/DDBJ databases">
        <title>A chromosome level genome sequence of Diviner's sage (Salvia divinorum).</title>
        <authorList>
            <person name="Ford S.A."/>
            <person name="Ro D.-K."/>
            <person name="Ness R.W."/>
            <person name="Phillips M.A."/>
        </authorList>
    </citation>
    <scope>NUCLEOTIDE SEQUENCE [LARGE SCALE GENOMIC DNA]</scope>
    <source>
        <strain evidence="9">SAF-2024a</strain>
        <tissue evidence="9">Leaf</tissue>
    </source>
</reference>
<dbReference type="SUPFAM" id="SSF54556">
    <property type="entry name" value="Chitinase insertion domain"/>
    <property type="match status" value="1"/>
</dbReference>
<dbReference type="InterPro" id="IPR011583">
    <property type="entry name" value="Chitinase_II/V-like_cat"/>
</dbReference>
<dbReference type="GO" id="GO:0008843">
    <property type="term" value="F:endochitinase activity"/>
    <property type="evidence" value="ECO:0007669"/>
    <property type="project" value="UniProtKB-EC"/>
</dbReference>
<dbReference type="PANTHER" id="PTHR11177">
    <property type="entry name" value="CHITINASE"/>
    <property type="match status" value="1"/>
</dbReference>
<dbReference type="SMART" id="SM00636">
    <property type="entry name" value="Glyco_18"/>
    <property type="match status" value="1"/>
</dbReference>
<dbReference type="Gene3D" id="3.10.50.10">
    <property type="match status" value="1"/>
</dbReference>
<keyword evidence="2 7" id="KW-0732">Signal</keyword>
<dbReference type="AlphaFoldDB" id="A0ABD1I6M8"/>
<dbReference type="EMBL" id="JBEAFC010000003">
    <property type="protein sequence ID" value="KAL1563478.1"/>
    <property type="molecule type" value="Genomic_DNA"/>
</dbReference>
<dbReference type="InterPro" id="IPR029070">
    <property type="entry name" value="Chitinase_insertion_sf"/>
</dbReference>
<feature type="chain" id="PRO_5044857341" evidence="7">
    <location>
        <begin position="25"/>
        <end position="376"/>
    </location>
</feature>
<gene>
    <name evidence="9" type="ORF">AAHA92_05940</name>
</gene>
<name>A0ABD1I6M8_SALDI</name>
<comment type="caution">
    <text evidence="9">The sequence shown here is derived from an EMBL/GenBank/DDBJ whole genome shotgun (WGS) entry which is preliminary data.</text>
</comment>
<keyword evidence="5 6" id="KW-0326">Glycosidase</keyword>
<evidence type="ECO:0000256" key="5">
    <source>
        <dbReference type="ARBA" id="ARBA00023295"/>
    </source>
</evidence>
<feature type="domain" description="GH18" evidence="8">
    <location>
        <begin position="30"/>
        <end position="376"/>
    </location>
</feature>
<evidence type="ECO:0000256" key="2">
    <source>
        <dbReference type="ARBA" id="ARBA00022729"/>
    </source>
</evidence>
<dbReference type="InterPro" id="IPR001223">
    <property type="entry name" value="Glyco_hydro18_cat"/>
</dbReference>
<dbReference type="InterPro" id="IPR050314">
    <property type="entry name" value="Glycosyl_Hydrlase_18"/>
</dbReference>
<dbReference type="PROSITE" id="PS01095">
    <property type="entry name" value="GH18_1"/>
    <property type="match status" value="1"/>
</dbReference>
<dbReference type="PANTHER" id="PTHR11177:SF396">
    <property type="entry name" value="NOD FACTOR HYDROLASE PROTEIN 1"/>
    <property type="match status" value="1"/>
</dbReference>
<keyword evidence="10" id="KW-1185">Reference proteome</keyword>
<evidence type="ECO:0000256" key="3">
    <source>
        <dbReference type="ARBA" id="ARBA00022801"/>
    </source>
</evidence>
<feature type="signal peptide" evidence="7">
    <location>
        <begin position="1"/>
        <end position="24"/>
    </location>
</feature>
<evidence type="ECO:0000256" key="6">
    <source>
        <dbReference type="RuleBase" id="RU000489"/>
    </source>
</evidence>
<dbReference type="Gene3D" id="3.20.20.80">
    <property type="entry name" value="Glycosidases"/>
    <property type="match status" value="1"/>
</dbReference>
<proteinExistence type="inferred from homology"/>
<keyword evidence="4" id="KW-0325">Glycoprotein</keyword>
<evidence type="ECO:0000256" key="7">
    <source>
        <dbReference type="SAM" id="SignalP"/>
    </source>
</evidence>
<protein>
    <submittedName>
        <fullName evidence="9">Chitinase</fullName>
        <ecNumber evidence="9">3.2.1.14</ecNumber>
    </submittedName>
</protein>
<evidence type="ECO:0000259" key="8">
    <source>
        <dbReference type="PROSITE" id="PS51910"/>
    </source>
</evidence>
<dbReference type="CDD" id="cd02879">
    <property type="entry name" value="GH18_plant_chitinase_class_V"/>
    <property type="match status" value="1"/>
</dbReference>
<dbReference type="PROSITE" id="PS51910">
    <property type="entry name" value="GH18_2"/>
    <property type="match status" value="1"/>
</dbReference>
<comment type="similarity">
    <text evidence="1">Belongs to the glycosyl hydrolase 18 family. Chitinase class V subfamily.</text>
</comment>
<dbReference type="Proteomes" id="UP001567538">
    <property type="component" value="Unassembled WGS sequence"/>
</dbReference>
<evidence type="ECO:0000313" key="9">
    <source>
        <dbReference type="EMBL" id="KAL1563478.1"/>
    </source>
</evidence>
<evidence type="ECO:0000313" key="10">
    <source>
        <dbReference type="Proteomes" id="UP001567538"/>
    </source>
</evidence>
<dbReference type="EC" id="3.2.1.14" evidence="9"/>